<proteinExistence type="predicted"/>
<sequence>MNKVTLYTQPGCPPCEFTKNFFNEQNISYELKDIKKDSSARDELIKLGSYSTPTIVINGDVIIGFEQERIIEALGLSNKNE</sequence>
<accession>A0ABV6KTR6</accession>
<evidence type="ECO:0000259" key="1">
    <source>
        <dbReference type="Pfam" id="PF00462"/>
    </source>
</evidence>
<dbReference type="PROSITE" id="PS51354">
    <property type="entry name" value="GLUTAREDOXIN_2"/>
    <property type="match status" value="1"/>
</dbReference>
<dbReference type="Gene3D" id="3.40.30.10">
    <property type="entry name" value="Glutaredoxin"/>
    <property type="match status" value="1"/>
</dbReference>
<dbReference type="Pfam" id="PF00462">
    <property type="entry name" value="Glutaredoxin"/>
    <property type="match status" value="1"/>
</dbReference>
<organism evidence="2 3">
    <name type="scientific">Robertmurraya beringensis</name>
    <dbReference type="NCBI Taxonomy" id="641660"/>
    <lineage>
        <taxon>Bacteria</taxon>
        <taxon>Bacillati</taxon>
        <taxon>Bacillota</taxon>
        <taxon>Bacilli</taxon>
        <taxon>Bacillales</taxon>
        <taxon>Bacillaceae</taxon>
        <taxon>Robertmurraya</taxon>
    </lineage>
</organism>
<reference evidence="2 3" key="1">
    <citation type="submission" date="2024-09" db="EMBL/GenBank/DDBJ databases">
        <authorList>
            <person name="Sun Q."/>
            <person name="Mori K."/>
        </authorList>
    </citation>
    <scope>NUCLEOTIDE SEQUENCE [LARGE SCALE GENOMIC DNA]</scope>
    <source>
        <strain evidence="2 3">CGMCC 1.9126</strain>
    </source>
</reference>
<protein>
    <submittedName>
        <fullName evidence="2">Glutaredoxin family protein</fullName>
    </submittedName>
</protein>
<feature type="domain" description="Glutaredoxin" evidence="1">
    <location>
        <begin position="4"/>
        <end position="62"/>
    </location>
</feature>
<dbReference type="RefSeq" id="WP_340903044.1">
    <property type="nucleotide sequence ID" value="NZ_JBHLUU010000024.1"/>
</dbReference>
<dbReference type="CDD" id="cd02976">
    <property type="entry name" value="NrdH"/>
    <property type="match status" value="1"/>
</dbReference>
<dbReference type="EMBL" id="JBHLUU010000024">
    <property type="protein sequence ID" value="MFC0475261.1"/>
    <property type="molecule type" value="Genomic_DNA"/>
</dbReference>
<comment type="caution">
    <text evidence="2">The sequence shown here is derived from an EMBL/GenBank/DDBJ whole genome shotgun (WGS) entry which is preliminary data.</text>
</comment>
<keyword evidence="3" id="KW-1185">Reference proteome</keyword>
<gene>
    <name evidence="2" type="ORF">ACFFHF_08350</name>
</gene>
<evidence type="ECO:0000313" key="2">
    <source>
        <dbReference type="EMBL" id="MFC0475261.1"/>
    </source>
</evidence>
<dbReference type="PANTHER" id="PTHR34386">
    <property type="entry name" value="GLUTAREDOXIN"/>
    <property type="match status" value="1"/>
</dbReference>
<dbReference type="InterPro" id="IPR002109">
    <property type="entry name" value="Glutaredoxin"/>
</dbReference>
<dbReference type="PANTHER" id="PTHR34386:SF1">
    <property type="entry name" value="GLUTAREDOXIN-LIKE PROTEIN NRDH"/>
    <property type="match status" value="1"/>
</dbReference>
<evidence type="ECO:0000313" key="3">
    <source>
        <dbReference type="Proteomes" id="UP001589738"/>
    </source>
</evidence>
<dbReference type="SUPFAM" id="SSF52833">
    <property type="entry name" value="Thioredoxin-like"/>
    <property type="match status" value="1"/>
</dbReference>
<dbReference type="Proteomes" id="UP001589738">
    <property type="component" value="Unassembled WGS sequence"/>
</dbReference>
<dbReference type="InterPro" id="IPR051548">
    <property type="entry name" value="Grx-like_ET"/>
</dbReference>
<name>A0ABV6KTR6_9BACI</name>
<dbReference type="InterPro" id="IPR036249">
    <property type="entry name" value="Thioredoxin-like_sf"/>
</dbReference>